<evidence type="ECO:0000256" key="12">
    <source>
        <dbReference type="SAM" id="Phobius"/>
    </source>
</evidence>
<keyword evidence="3" id="KW-0378">Hydrolase</keyword>
<dbReference type="GO" id="GO:0016787">
    <property type="term" value="F:hydrolase activity"/>
    <property type="evidence" value="ECO:0007669"/>
    <property type="project" value="UniProtKB-KW"/>
</dbReference>
<dbReference type="EMBL" id="FUWJ01000001">
    <property type="protein sequence ID" value="SJZ46130.1"/>
    <property type="molecule type" value="Genomic_DNA"/>
</dbReference>
<dbReference type="AlphaFoldDB" id="A0A1T4KUT8"/>
<dbReference type="InterPro" id="IPR017853">
    <property type="entry name" value="GH"/>
</dbReference>
<comment type="function">
    <text evidence="9">Glucanases play a role in cell expansion during growth, in cell-cell fusion during mating, and in spore release during sporulation. This enzyme may be involved in beta-glucan degradation. Active on laminarin and lichenan.</text>
</comment>
<dbReference type="GO" id="GO:0071555">
    <property type="term" value="P:cell wall organization"/>
    <property type="evidence" value="ECO:0007669"/>
    <property type="project" value="UniProtKB-KW"/>
</dbReference>
<feature type="transmembrane region" description="Helical" evidence="12">
    <location>
        <begin position="492"/>
        <end position="511"/>
    </location>
</feature>
<evidence type="ECO:0000313" key="14">
    <source>
        <dbReference type="Proteomes" id="UP000190092"/>
    </source>
</evidence>
<evidence type="ECO:0000256" key="4">
    <source>
        <dbReference type="ARBA" id="ARBA00023136"/>
    </source>
</evidence>
<dbReference type="PANTHER" id="PTHR16631">
    <property type="entry name" value="GLUCAN 1,3-BETA-GLUCOSIDASE"/>
    <property type="match status" value="1"/>
</dbReference>
<dbReference type="STRING" id="225324.SAMN02745126_01167"/>
<gene>
    <name evidence="13" type="ORF">SAMN02745126_01167</name>
</gene>
<keyword evidence="14" id="KW-1185">Reference proteome</keyword>
<organism evidence="13 14">
    <name type="scientific">Enhydrobacter aerosaccus</name>
    <dbReference type="NCBI Taxonomy" id="225324"/>
    <lineage>
        <taxon>Bacteria</taxon>
        <taxon>Pseudomonadati</taxon>
        <taxon>Pseudomonadota</taxon>
        <taxon>Alphaproteobacteria</taxon>
        <taxon>Hyphomicrobiales</taxon>
        <taxon>Enhydrobacter</taxon>
    </lineage>
</organism>
<name>A0A1T4KUT8_9HYPH</name>
<feature type="transmembrane region" description="Helical" evidence="12">
    <location>
        <begin position="608"/>
        <end position="628"/>
    </location>
</feature>
<evidence type="ECO:0000256" key="5">
    <source>
        <dbReference type="ARBA" id="ARBA00023180"/>
    </source>
</evidence>
<feature type="transmembrane region" description="Helical" evidence="12">
    <location>
        <begin position="553"/>
        <end position="572"/>
    </location>
</feature>
<evidence type="ECO:0000256" key="8">
    <source>
        <dbReference type="ARBA" id="ARBA00023326"/>
    </source>
</evidence>
<keyword evidence="12" id="KW-1133">Transmembrane helix</keyword>
<evidence type="ECO:0000256" key="9">
    <source>
        <dbReference type="ARBA" id="ARBA00037649"/>
    </source>
</evidence>
<comment type="subcellular location">
    <subcellularLocation>
        <location evidence="1">Cell membrane</location>
    </subcellularLocation>
</comment>
<keyword evidence="4 12" id="KW-0472">Membrane</keyword>
<proteinExistence type="predicted"/>
<evidence type="ECO:0000256" key="10">
    <source>
        <dbReference type="ARBA" id="ARBA00042373"/>
    </source>
</evidence>
<feature type="transmembrane region" description="Helical" evidence="12">
    <location>
        <begin position="382"/>
        <end position="400"/>
    </location>
</feature>
<keyword evidence="5" id="KW-0325">Glycoprotein</keyword>
<keyword evidence="8" id="KW-0624">Polysaccharide degradation</keyword>
<keyword evidence="7" id="KW-0961">Cell wall biogenesis/degradation</keyword>
<dbReference type="GO" id="GO:0000272">
    <property type="term" value="P:polysaccharide catabolic process"/>
    <property type="evidence" value="ECO:0007669"/>
    <property type="project" value="UniProtKB-KW"/>
</dbReference>
<dbReference type="PANTHER" id="PTHR16631:SF17">
    <property type="entry name" value="GLUCAN ENDO-1,3-BETA-GLUCOSIDASE BTGC"/>
    <property type="match status" value="1"/>
</dbReference>
<feature type="transmembrane region" description="Helical" evidence="12">
    <location>
        <begin position="446"/>
        <end position="467"/>
    </location>
</feature>
<dbReference type="GO" id="GO:0005886">
    <property type="term" value="C:plasma membrane"/>
    <property type="evidence" value="ECO:0007669"/>
    <property type="project" value="UniProtKB-SubCell"/>
</dbReference>
<evidence type="ECO:0000256" key="7">
    <source>
        <dbReference type="ARBA" id="ARBA00023316"/>
    </source>
</evidence>
<sequence length="644" mass="74418">MRALVALIAFAIVTGLNLLWWWLPNRPVEIAGWTSAPLESVSFAPYWPGQSPISKSYPTPDQIEQDLKRLQGKVRAVRTYSTGENLETVPQRAGKYGLKVWEGAWLNDNDKENLEQVNLLIDHANRYPDTVERVIVGNEVLLRQELTANQLRAYLRMVKQRVRQPVTYADVWEFWLRNPSLADEVDFITIHMLPYWEDEPIGMDRREPDGQLSIEKHILDIYHRVQARFPGKPIVIGETGWPSDGRMRSDARPGRVEQARFFSMFRSLAEREHFDYNIVEAFDQYWKARLEGTVGARWGLLNAYRGDKFELGKPVVSEPHWRSLFIVSTLMSGLLVLGFVSWRRRAEGRQIAIFAFFSQLILTCYVQSVWIDYSRDFYVEKMLGTVFWALLLGAFSYAVLRGIADSLTGQMADPSLYGARVREAWRAWRELPRFQILKRADLMAQILYLALTVLCIFYLIVISIDWYDGIIRLSETWWRQIAIDGRYRDFPMWSFVIPSICLMAWKLMTVLRAEATRRPERLWRALSFGRLLGYDGSRGHVRMNRRLSRVRPVLPEIFLAGLLIFWAAVLVVTEGAIKLYDGGAGGFIAADGGRWVIRTLFWNTQSDWLAGLAVLMAIPYLATIYLSVREPLAEPPPDSYTSKW</sequence>
<dbReference type="InterPro" id="IPR050732">
    <property type="entry name" value="Beta-glucan_modifiers"/>
</dbReference>
<evidence type="ECO:0000313" key="13">
    <source>
        <dbReference type="EMBL" id="SJZ46130.1"/>
    </source>
</evidence>
<reference evidence="14" key="1">
    <citation type="submission" date="2017-02" db="EMBL/GenBank/DDBJ databases">
        <authorList>
            <person name="Varghese N."/>
            <person name="Submissions S."/>
        </authorList>
    </citation>
    <scope>NUCLEOTIDE SEQUENCE [LARGE SCALE GENOMIC DNA]</scope>
    <source>
        <strain evidence="14">ATCC 27094</strain>
    </source>
</reference>
<feature type="transmembrane region" description="Helical" evidence="12">
    <location>
        <begin position="352"/>
        <end position="370"/>
    </location>
</feature>
<protein>
    <recommendedName>
        <fullName evidence="11">Endo-1,3-beta-glucanase btgC</fullName>
    </recommendedName>
    <alternativeName>
        <fullName evidence="10">Laminarinase btgC</fullName>
    </alternativeName>
</protein>
<dbReference type="SUPFAM" id="SSF51445">
    <property type="entry name" value="(Trans)glycosidases"/>
    <property type="match status" value="1"/>
</dbReference>
<feature type="transmembrane region" description="Helical" evidence="12">
    <location>
        <begin position="321"/>
        <end position="340"/>
    </location>
</feature>
<evidence type="ECO:0000256" key="2">
    <source>
        <dbReference type="ARBA" id="ARBA00022475"/>
    </source>
</evidence>
<accession>A0A1T4KUT8</accession>
<dbReference type="Gene3D" id="3.20.20.80">
    <property type="entry name" value="Glycosidases"/>
    <property type="match status" value="1"/>
</dbReference>
<keyword evidence="12" id="KW-0812">Transmembrane</keyword>
<evidence type="ECO:0000256" key="1">
    <source>
        <dbReference type="ARBA" id="ARBA00004236"/>
    </source>
</evidence>
<evidence type="ECO:0000256" key="3">
    <source>
        <dbReference type="ARBA" id="ARBA00022801"/>
    </source>
</evidence>
<evidence type="ECO:0000256" key="6">
    <source>
        <dbReference type="ARBA" id="ARBA00023277"/>
    </source>
</evidence>
<dbReference type="Proteomes" id="UP000190092">
    <property type="component" value="Unassembled WGS sequence"/>
</dbReference>
<keyword evidence="6" id="KW-0119">Carbohydrate metabolism</keyword>
<keyword evidence="2" id="KW-1003">Cell membrane</keyword>
<evidence type="ECO:0000256" key="11">
    <source>
        <dbReference type="ARBA" id="ARBA00043078"/>
    </source>
</evidence>